<keyword evidence="1" id="KW-1133">Transmembrane helix</keyword>
<proteinExistence type="predicted"/>
<keyword evidence="1" id="KW-0472">Membrane</keyword>
<name>A0AAV4UHV3_9ARAC</name>
<accession>A0AAV4UHV3</accession>
<feature type="transmembrane region" description="Helical" evidence="1">
    <location>
        <begin position="82"/>
        <end position="101"/>
    </location>
</feature>
<sequence length="106" mass="12120">MLDILDLLLFCAQNFLLVCESSRRNNRGFQRQASVLNPPEQSTDTNNCHCWNRLCAVNCVIFQTLAFLAITSHLRTMFSDPFYIAVISSHAFFLAISHFIMCVNND</sequence>
<dbReference type="AlphaFoldDB" id="A0AAV4UHV3"/>
<keyword evidence="1" id="KW-0812">Transmembrane</keyword>
<dbReference type="Proteomes" id="UP001054837">
    <property type="component" value="Unassembled WGS sequence"/>
</dbReference>
<feature type="transmembrane region" description="Helical" evidence="1">
    <location>
        <begin position="51"/>
        <end position="70"/>
    </location>
</feature>
<comment type="caution">
    <text evidence="2">The sequence shown here is derived from an EMBL/GenBank/DDBJ whole genome shotgun (WGS) entry which is preliminary data.</text>
</comment>
<dbReference type="EMBL" id="BPLQ01011285">
    <property type="protein sequence ID" value="GIY57105.1"/>
    <property type="molecule type" value="Genomic_DNA"/>
</dbReference>
<evidence type="ECO:0000256" key="1">
    <source>
        <dbReference type="SAM" id="Phobius"/>
    </source>
</evidence>
<reference evidence="2 3" key="1">
    <citation type="submission" date="2021-06" db="EMBL/GenBank/DDBJ databases">
        <title>Caerostris darwini draft genome.</title>
        <authorList>
            <person name="Kono N."/>
            <person name="Arakawa K."/>
        </authorList>
    </citation>
    <scope>NUCLEOTIDE SEQUENCE [LARGE SCALE GENOMIC DNA]</scope>
</reference>
<evidence type="ECO:0000313" key="2">
    <source>
        <dbReference type="EMBL" id="GIY57105.1"/>
    </source>
</evidence>
<evidence type="ECO:0000313" key="3">
    <source>
        <dbReference type="Proteomes" id="UP001054837"/>
    </source>
</evidence>
<organism evidence="2 3">
    <name type="scientific">Caerostris darwini</name>
    <dbReference type="NCBI Taxonomy" id="1538125"/>
    <lineage>
        <taxon>Eukaryota</taxon>
        <taxon>Metazoa</taxon>
        <taxon>Ecdysozoa</taxon>
        <taxon>Arthropoda</taxon>
        <taxon>Chelicerata</taxon>
        <taxon>Arachnida</taxon>
        <taxon>Araneae</taxon>
        <taxon>Araneomorphae</taxon>
        <taxon>Entelegynae</taxon>
        <taxon>Araneoidea</taxon>
        <taxon>Araneidae</taxon>
        <taxon>Caerostris</taxon>
    </lineage>
</organism>
<gene>
    <name evidence="2" type="ORF">CDAR_242902</name>
</gene>
<protein>
    <submittedName>
        <fullName evidence="2">Uncharacterized protein</fullName>
    </submittedName>
</protein>
<keyword evidence="3" id="KW-1185">Reference proteome</keyword>